<feature type="coiled-coil region" evidence="1">
    <location>
        <begin position="319"/>
        <end position="353"/>
    </location>
</feature>
<name>A0AAP5I9L4_9CYAN</name>
<keyword evidence="1" id="KW-0175">Coiled coil</keyword>
<dbReference type="SUPFAM" id="SSF52540">
    <property type="entry name" value="P-loop containing nucleoside triphosphate hydrolases"/>
    <property type="match status" value="1"/>
</dbReference>
<dbReference type="Proteomes" id="UP000667802">
    <property type="component" value="Unassembled WGS sequence"/>
</dbReference>
<dbReference type="EMBL" id="JAALHA020000007">
    <property type="protein sequence ID" value="MDR9896097.1"/>
    <property type="molecule type" value="Genomic_DNA"/>
</dbReference>
<dbReference type="RefSeq" id="WP_208340072.1">
    <property type="nucleotide sequence ID" value="NZ_CAWQFN010000602.1"/>
</dbReference>
<organism evidence="2 3">
    <name type="scientific">Aetokthonos hydrillicola Thurmond2011</name>
    <dbReference type="NCBI Taxonomy" id="2712845"/>
    <lineage>
        <taxon>Bacteria</taxon>
        <taxon>Bacillati</taxon>
        <taxon>Cyanobacteriota</taxon>
        <taxon>Cyanophyceae</taxon>
        <taxon>Nostocales</taxon>
        <taxon>Hapalosiphonaceae</taxon>
        <taxon>Aetokthonos</taxon>
    </lineage>
</organism>
<dbReference type="AlphaFoldDB" id="A0AAP5I9L4"/>
<comment type="caution">
    <text evidence="2">The sequence shown here is derived from an EMBL/GenBank/DDBJ whole genome shotgun (WGS) entry which is preliminary data.</text>
</comment>
<proteinExistence type="predicted"/>
<dbReference type="InterPro" id="IPR027417">
    <property type="entry name" value="P-loop_NTPase"/>
</dbReference>
<keyword evidence="3" id="KW-1185">Reference proteome</keyword>
<protein>
    <submittedName>
        <fullName evidence="2">Uncharacterized protein</fullName>
    </submittedName>
</protein>
<evidence type="ECO:0000313" key="2">
    <source>
        <dbReference type="EMBL" id="MDR9896097.1"/>
    </source>
</evidence>
<accession>A0AAP5I9L4</accession>
<reference evidence="3" key="1">
    <citation type="journal article" date="2021" name="Science">
        <title>Hunting the eagle killer: A cyanobacterial neurotoxin causes vacuolar myelinopathy.</title>
        <authorList>
            <person name="Breinlinger S."/>
            <person name="Phillips T.J."/>
            <person name="Haram B.N."/>
            <person name="Mares J."/>
            <person name="Martinez Yerena J.A."/>
            <person name="Hrouzek P."/>
            <person name="Sobotka R."/>
            <person name="Henderson W.M."/>
            <person name="Schmieder P."/>
            <person name="Williams S.M."/>
            <person name="Lauderdale J.D."/>
            <person name="Wilde H.D."/>
            <person name="Gerrin W."/>
            <person name="Kust A."/>
            <person name="Washington J.W."/>
            <person name="Wagner C."/>
            <person name="Geier B."/>
            <person name="Liebeke M."/>
            <person name="Enke H."/>
            <person name="Niedermeyer T.H.J."/>
            <person name="Wilde S.B."/>
        </authorList>
    </citation>
    <scope>NUCLEOTIDE SEQUENCE [LARGE SCALE GENOMIC DNA]</scope>
    <source>
        <strain evidence="3">Thurmond2011</strain>
    </source>
</reference>
<gene>
    <name evidence="2" type="ORF">G7B40_016220</name>
</gene>
<evidence type="ECO:0000256" key="1">
    <source>
        <dbReference type="SAM" id="Coils"/>
    </source>
</evidence>
<sequence length="391" mass="44690">MSDSSKTYTIIMLGPRGSGKTVYLASMYKKLSIQGKEGFFLEVDSEEKRKRLYNIYTQIAIDERWPKGTQLEEVSEWTFTCCVQGKNLSIYPACQFKYLDYAGGRLTDEMGGDGDNSFDSKLQDADALLGLLDGQKLRALMRNEKLGHFWAVNELSNILSVMQRGKKKPAIHFLISKWDILINQYSLEQIRNRLLEIDEFRNLIQLRNQNDLPVRLIPVSSVGMGFAELQPDGSMAKTGKLPDPFLVEMPLACILPDRIKITLQELIQKQEELSKPVEVKPDLNFWDKLGQAFKVVGQVSLGMIKKYMPTKFNFAEDTLENLINLLDNLDKPIQQKQEEALRRTEELRRKQAESLKKVADEETALNHVVNCFISLTNELESKFPASNLKKL</sequence>
<evidence type="ECO:0000313" key="3">
    <source>
        <dbReference type="Proteomes" id="UP000667802"/>
    </source>
</evidence>